<evidence type="ECO:0000256" key="1">
    <source>
        <dbReference type="ARBA" id="ARBA00023239"/>
    </source>
</evidence>
<feature type="domain" description="Amidohydrolase-related" evidence="2">
    <location>
        <begin position="27"/>
        <end position="296"/>
    </location>
</feature>
<protein>
    <submittedName>
        <fullName evidence="3">Amidohydrolase family protein</fullName>
    </submittedName>
</protein>
<evidence type="ECO:0000313" key="4">
    <source>
        <dbReference type="Proteomes" id="UP001596356"/>
    </source>
</evidence>
<evidence type="ECO:0000313" key="3">
    <source>
        <dbReference type="EMBL" id="MFC6713106.1"/>
    </source>
</evidence>
<reference evidence="4" key="1">
    <citation type="journal article" date="2019" name="Int. J. Syst. Evol. Microbiol.">
        <title>The Global Catalogue of Microorganisms (GCM) 10K type strain sequencing project: providing services to taxonomists for standard genome sequencing and annotation.</title>
        <authorList>
            <consortium name="The Broad Institute Genomics Platform"/>
            <consortium name="The Broad Institute Genome Sequencing Center for Infectious Disease"/>
            <person name="Wu L."/>
            <person name="Ma J."/>
        </authorList>
    </citation>
    <scope>NUCLEOTIDE SEQUENCE [LARGE SCALE GENOMIC DNA]</scope>
    <source>
        <strain evidence="4">NBRC 106593</strain>
    </source>
</reference>
<dbReference type="Proteomes" id="UP001596356">
    <property type="component" value="Unassembled WGS sequence"/>
</dbReference>
<proteinExistence type="predicted"/>
<dbReference type="RefSeq" id="WP_377820651.1">
    <property type="nucleotide sequence ID" value="NZ_JBHSWJ010000002.1"/>
</dbReference>
<sequence length="300" mass="33331">MSAVLLPVDEGAQVRERLGSVGLDSMIDVHTHFMPERVLAKVRAYFDAAGPLLGRTWPIAYRGDDDDRLARLRSFGVACFSSLNYPHKPGMAAWLNDWSAQFATQVPECLQSATFYPEPEAPAYVVEAIEAGARIFKVHVQVGNYDPNEPLLDPVWAQLEDKQIPAVIHSGDGPVPGDHTGVGGVRQLLERFPRLVLIVAHMGMPEYDAFLDLADDFSSIYLDTTMVFTPFTETLMPFPPASKPRLRDLGDRILFGSDFPNIPHPFLTQVDAILGLGLGATWERKVLRDNAARLFKVDFR</sequence>
<dbReference type="Gene3D" id="3.20.20.140">
    <property type="entry name" value="Metal-dependent hydrolases"/>
    <property type="match status" value="1"/>
</dbReference>
<dbReference type="EMBL" id="JBHSWJ010000002">
    <property type="protein sequence ID" value="MFC6713106.1"/>
    <property type="molecule type" value="Genomic_DNA"/>
</dbReference>
<name>A0ABW2AR05_9MICO</name>
<comment type="caution">
    <text evidence="3">The sequence shown here is derived from an EMBL/GenBank/DDBJ whole genome shotgun (WGS) entry which is preliminary data.</text>
</comment>
<dbReference type="CDD" id="cd01292">
    <property type="entry name" value="metallo-dependent_hydrolases"/>
    <property type="match status" value="1"/>
</dbReference>
<evidence type="ECO:0000259" key="2">
    <source>
        <dbReference type="Pfam" id="PF04909"/>
    </source>
</evidence>
<dbReference type="InterPro" id="IPR006680">
    <property type="entry name" value="Amidohydro-rel"/>
</dbReference>
<dbReference type="SUPFAM" id="SSF51556">
    <property type="entry name" value="Metallo-dependent hydrolases"/>
    <property type="match status" value="1"/>
</dbReference>
<keyword evidence="1" id="KW-0456">Lyase</keyword>
<accession>A0ABW2AR05</accession>
<keyword evidence="4" id="KW-1185">Reference proteome</keyword>
<dbReference type="InterPro" id="IPR032466">
    <property type="entry name" value="Metal_Hydrolase"/>
</dbReference>
<organism evidence="3 4">
    <name type="scientific">Branchiibius cervicis</name>
    <dbReference type="NCBI Taxonomy" id="908252"/>
    <lineage>
        <taxon>Bacteria</taxon>
        <taxon>Bacillati</taxon>
        <taxon>Actinomycetota</taxon>
        <taxon>Actinomycetes</taxon>
        <taxon>Micrococcales</taxon>
        <taxon>Dermacoccaceae</taxon>
        <taxon>Branchiibius</taxon>
    </lineage>
</organism>
<dbReference type="InterPro" id="IPR032465">
    <property type="entry name" value="ACMSD"/>
</dbReference>
<dbReference type="Pfam" id="PF04909">
    <property type="entry name" value="Amidohydro_2"/>
    <property type="match status" value="1"/>
</dbReference>
<dbReference type="PANTHER" id="PTHR21240">
    <property type="entry name" value="2-AMINO-3-CARBOXYLMUCONATE-6-SEMIALDEHYDE DECARBOXYLASE"/>
    <property type="match status" value="1"/>
</dbReference>
<gene>
    <name evidence="3" type="ORF">ACFQBT_04275</name>
</gene>
<dbReference type="PANTHER" id="PTHR21240:SF28">
    <property type="entry name" value="ISO-OROTATE DECARBOXYLASE (EUROFUNG)"/>
    <property type="match status" value="1"/>
</dbReference>